<dbReference type="InterPro" id="IPR002716">
    <property type="entry name" value="PIN_dom"/>
</dbReference>
<dbReference type="SMART" id="SM00670">
    <property type="entry name" value="PINc"/>
    <property type="match status" value="1"/>
</dbReference>
<dbReference type="Pfam" id="PF10130">
    <property type="entry name" value="PIN_2"/>
    <property type="match status" value="1"/>
</dbReference>
<dbReference type="EMBL" id="METM01000032">
    <property type="protein sequence ID" value="OGB88903.1"/>
    <property type="molecule type" value="Genomic_DNA"/>
</dbReference>
<name>A0A1F4PYN2_UNCSA</name>
<proteinExistence type="predicted"/>
<accession>A0A1F4PYN2</accession>
<evidence type="ECO:0000259" key="1">
    <source>
        <dbReference type="SMART" id="SM00670"/>
    </source>
</evidence>
<sequence length="143" mass="16174">MRKRVFIDTNIILSGVFFSGNESKVLSLMDIDLFTSDLAIEEAKEVIRRKYGAFGNESCKIALEELENAVMDFAGIIQKKYYSDKIHAAKKLIDKEKDSKILAAALTINPDYFITGDSDFFKPEVKKLINVCKTKDVLRELGL</sequence>
<organism evidence="2 3">
    <name type="scientific">candidate division WOR-1 bacterium RIFCSPHIGHO2_01_FULL_53_15</name>
    <dbReference type="NCBI Taxonomy" id="1802564"/>
    <lineage>
        <taxon>Bacteria</taxon>
        <taxon>Bacillati</taxon>
        <taxon>Saganbacteria</taxon>
    </lineage>
</organism>
<protein>
    <recommendedName>
        <fullName evidence="1">PIN domain-containing protein</fullName>
    </recommendedName>
</protein>
<dbReference type="CDD" id="cd09854">
    <property type="entry name" value="PIN_VapC-like"/>
    <property type="match status" value="1"/>
</dbReference>
<evidence type="ECO:0000313" key="3">
    <source>
        <dbReference type="Proteomes" id="UP000178724"/>
    </source>
</evidence>
<evidence type="ECO:0000313" key="2">
    <source>
        <dbReference type="EMBL" id="OGB88903.1"/>
    </source>
</evidence>
<comment type="caution">
    <text evidence="2">The sequence shown here is derived from an EMBL/GenBank/DDBJ whole genome shotgun (WGS) entry which is preliminary data.</text>
</comment>
<dbReference type="Proteomes" id="UP000178724">
    <property type="component" value="Unassembled WGS sequence"/>
</dbReference>
<dbReference type="AlphaFoldDB" id="A0A1F4PYN2"/>
<dbReference type="SUPFAM" id="SSF88723">
    <property type="entry name" value="PIN domain-like"/>
    <property type="match status" value="1"/>
</dbReference>
<dbReference type="InterPro" id="IPR029060">
    <property type="entry name" value="PIN-like_dom_sf"/>
</dbReference>
<reference evidence="2 3" key="1">
    <citation type="journal article" date="2016" name="Nat. Commun.">
        <title>Thousands of microbial genomes shed light on interconnected biogeochemical processes in an aquifer system.</title>
        <authorList>
            <person name="Anantharaman K."/>
            <person name="Brown C.T."/>
            <person name="Hug L.A."/>
            <person name="Sharon I."/>
            <person name="Castelle C.J."/>
            <person name="Probst A.J."/>
            <person name="Thomas B.C."/>
            <person name="Singh A."/>
            <person name="Wilkins M.J."/>
            <person name="Karaoz U."/>
            <person name="Brodie E.L."/>
            <person name="Williams K.H."/>
            <person name="Hubbard S.S."/>
            <person name="Banfield J.F."/>
        </authorList>
    </citation>
    <scope>NUCLEOTIDE SEQUENCE [LARGE SCALE GENOMIC DNA]</scope>
</reference>
<feature type="domain" description="PIN" evidence="1">
    <location>
        <begin position="3"/>
        <end position="122"/>
    </location>
</feature>
<gene>
    <name evidence="2" type="ORF">A2625_00285</name>
</gene>